<name>A0A8S3Q2C7_MYTED</name>
<accession>A0A8S3Q2C7</accession>
<proteinExistence type="predicted"/>
<evidence type="ECO:0000313" key="2">
    <source>
        <dbReference type="Proteomes" id="UP000683360"/>
    </source>
</evidence>
<evidence type="ECO:0000313" key="1">
    <source>
        <dbReference type="EMBL" id="CAG2190116.1"/>
    </source>
</evidence>
<dbReference type="Gene3D" id="2.10.90.10">
    <property type="entry name" value="Cystine-knot cytokines"/>
    <property type="match status" value="1"/>
</dbReference>
<dbReference type="InterPro" id="IPR029034">
    <property type="entry name" value="Cystine-knot_cytokine"/>
</dbReference>
<organism evidence="1 2">
    <name type="scientific">Mytilus edulis</name>
    <name type="common">Blue mussel</name>
    <dbReference type="NCBI Taxonomy" id="6550"/>
    <lineage>
        <taxon>Eukaryota</taxon>
        <taxon>Metazoa</taxon>
        <taxon>Spiralia</taxon>
        <taxon>Lophotrochozoa</taxon>
        <taxon>Mollusca</taxon>
        <taxon>Bivalvia</taxon>
        <taxon>Autobranchia</taxon>
        <taxon>Pteriomorphia</taxon>
        <taxon>Mytilida</taxon>
        <taxon>Mytiloidea</taxon>
        <taxon>Mytilidae</taxon>
        <taxon>Mytilinae</taxon>
        <taxon>Mytilus</taxon>
    </lineage>
</organism>
<dbReference type="Proteomes" id="UP000683360">
    <property type="component" value="Unassembled WGS sequence"/>
</dbReference>
<dbReference type="PANTHER" id="PTHR33995">
    <property type="entry name" value="PROTEIN CBG18546"/>
    <property type="match status" value="1"/>
</dbReference>
<reference evidence="1" key="1">
    <citation type="submission" date="2021-03" db="EMBL/GenBank/DDBJ databases">
        <authorList>
            <person name="Bekaert M."/>
        </authorList>
    </citation>
    <scope>NUCLEOTIDE SEQUENCE</scope>
</reference>
<gene>
    <name evidence="1" type="ORF">MEDL_5437</name>
</gene>
<keyword evidence="2" id="KW-1185">Reference proteome</keyword>
<dbReference type="PANTHER" id="PTHR33995:SF7">
    <property type="entry name" value="BURSICON SUBUNIT ALPHA-RELATED"/>
    <property type="match status" value="1"/>
</dbReference>
<sequence length="383" mass="43704">MDLSSKNGFLQLNIWLISLILLSEGFMFKRRFKRYPTPPPPPTTSVVQLTAQTYRAIVNDSLTKHADRKRTIIPQLIATEDDSARKFKNLLNFGTFVDEEGIDNHFESVKSPLYKDKLEDDLQKWNHVINSIKSANNSKSANTTLLESISDIVHNNINTTIPAMEIHTTESSNSAIHHTISDFLVQNDITLQQLLDYVKSMKISTNPKILMSLQQHKFKRKKTKRRRIKQISGSTSIQQYCVKKGAPVKNSLLSLCGECAVTTLLPQDRYPRKLNEAVCDNTDLTCLSFSGRPQGACIPGIINLTFLRRRPGSCRMMIRTGEVVDVDEWEPYTQRVRTGCHCAIDKRSYIIPRIDGFAQLWDKVPAEFRPSWFVIMPLIHDLL</sequence>
<dbReference type="OrthoDB" id="5977230at2759"/>
<dbReference type="EMBL" id="CAJPWZ010000314">
    <property type="protein sequence ID" value="CAG2190116.1"/>
    <property type="molecule type" value="Genomic_DNA"/>
</dbReference>
<dbReference type="SUPFAM" id="SSF57501">
    <property type="entry name" value="Cystine-knot cytokines"/>
    <property type="match status" value="1"/>
</dbReference>
<protein>
    <submittedName>
        <fullName evidence="1">Uncharacterized protein</fullName>
    </submittedName>
</protein>
<comment type="caution">
    <text evidence="1">The sequence shown here is derived from an EMBL/GenBank/DDBJ whole genome shotgun (WGS) entry which is preliminary data.</text>
</comment>
<dbReference type="AlphaFoldDB" id="A0A8S3Q2C7"/>